<name>A0A1A7WI56_9TELE</name>
<dbReference type="AlphaFoldDB" id="A0A1A7WI56"/>
<feature type="compositionally biased region" description="Basic and acidic residues" evidence="1">
    <location>
        <begin position="48"/>
        <end position="64"/>
    </location>
</feature>
<feature type="region of interest" description="Disordered" evidence="1">
    <location>
        <begin position="1"/>
        <end position="81"/>
    </location>
</feature>
<accession>A0A1A7WI56</accession>
<evidence type="ECO:0000256" key="1">
    <source>
        <dbReference type="SAM" id="MobiDB-lite"/>
    </source>
</evidence>
<feature type="compositionally biased region" description="Acidic residues" evidence="1">
    <location>
        <begin position="71"/>
        <end position="81"/>
    </location>
</feature>
<gene>
    <name evidence="2" type="primary">SYNC</name>
</gene>
<sequence>PESESLQVRPKLCVDGSKARENGGTGGLARRRPDQGVCEPYFQSSDPQEPHTDQDPGDVLKEGKGMNGDGTEIDVDEEKPE</sequence>
<feature type="non-terminal residue" evidence="2">
    <location>
        <position position="1"/>
    </location>
</feature>
<dbReference type="EMBL" id="HADW01003814">
    <property type="protein sequence ID" value="SBP05214.1"/>
    <property type="molecule type" value="Transcribed_RNA"/>
</dbReference>
<feature type="non-terminal residue" evidence="2">
    <location>
        <position position="81"/>
    </location>
</feature>
<evidence type="ECO:0000313" key="2">
    <source>
        <dbReference type="EMBL" id="SBP05214.1"/>
    </source>
</evidence>
<organism evidence="2">
    <name type="scientific">Iconisemion striatum</name>
    <dbReference type="NCBI Taxonomy" id="60296"/>
    <lineage>
        <taxon>Eukaryota</taxon>
        <taxon>Metazoa</taxon>
        <taxon>Chordata</taxon>
        <taxon>Craniata</taxon>
        <taxon>Vertebrata</taxon>
        <taxon>Euteleostomi</taxon>
        <taxon>Actinopterygii</taxon>
        <taxon>Neopterygii</taxon>
        <taxon>Teleostei</taxon>
        <taxon>Neoteleostei</taxon>
        <taxon>Acanthomorphata</taxon>
        <taxon>Ovalentaria</taxon>
        <taxon>Atherinomorphae</taxon>
        <taxon>Cyprinodontiformes</taxon>
        <taxon>Nothobranchiidae</taxon>
        <taxon>Iconisemion</taxon>
    </lineage>
</organism>
<protein>
    <submittedName>
        <fullName evidence="2">Syncoilin, intermediate filament protein</fullName>
    </submittedName>
</protein>
<proteinExistence type="predicted"/>
<reference evidence="2" key="1">
    <citation type="submission" date="2016-05" db="EMBL/GenBank/DDBJ databases">
        <authorList>
            <person name="Lavstsen T."/>
            <person name="Jespersen J.S."/>
        </authorList>
    </citation>
    <scope>NUCLEOTIDE SEQUENCE</scope>
    <source>
        <tissue evidence="2">Brain</tissue>
    </source>
</reference>
<reference evidence="2" key="2">
    <citation type="submission" date="2016-06" db="EMBL/GenBank/DDBJ databases">
        <title>The genome of a short-lived fish provides insights into sex chromosome evolution and the genetic control of aging.</title>
        <authorList>
            <person name="Reichwald K."/>
            <person name="Felder M."/>
            <person name="Petzold A."/>
            <person name="Koch P."/>
            <person name="Groth M."/>
            <person name="Platzer M."/>
        </authorList>
    </citation>
    <scope>NUCLEOTIDE SEQUENCE</scope>
    <source>
        <tissue evidence="2">Brain</tissue>
    </source>
</reference>